<evidence type="ECO:0000256" key="10">
    <source>
        <dbReference type="ARBA" id="ARBA00023170"/>
    </source>
</evidence>
<evidence type="ECO:0000256" key="2">
    <source>
        <dbReference type="ARBA" id="ARBA00022527"/>
    </source>
</evidence>
<dbReference type="InterPro" id="IPR000719">
    <property type="entry name" value="Prot_kinase_dom"/>
</dbReference>
<dbReference type="PROSITE" id="PS50011">
    <property type="entry name" value="PROTEIN_KINASE_DOM"/>
    <property type="match status" value="1"/>
</dbReference>
<feature type="chain" id="PRO_5015581273" description="Receptor-like serine/threonine-protein kinase" evidence="18">
    <location>
        <begin position="26"/>
        <end position="838"/>
    </location>
</feature>
<dbReference type="InterPro" id="IPR024171">
    <property type="entry name" value="SRK-like_kinase"/>
</dbReference>
<dbReference type="PROSITE" id="PS50948">
    <property type="entry name" value="PAN"/>
    <property type="match status" value="1"/>
</dbReference>
<feature type="transmembrane region" description="Helical" evidence="17">
    <location>
        <begin position="450"/>
        <end position="471"/>
    </location>
</feature>
<dbReference type="Pfam" id="PF01453">
    <property type="entry name" value="B_lectin"/>
    <property type="match status" value="1"/>
</dbReference>
<evidence type="ECO:0000256" key="15">
    <source>
        <dbReference type="PROSITE-ProRule" id="PRU10141"/>
    </source>
</evidence>
<evidence type="ECO:0000256" key="7">
    <source>
        <dbReference type="ARBA" id="ARBA00022777"/>
    </source>
</evidence>
<dbReference type="PANTHER" id="PTHR32444:SF236">
    <property type="entry name" value="D-MANNOSE BINDING LECTIN FAMILY PROTEIN, EXPRESSED"/>
    <property type="match status" value="1"/>
</dbReference>
<dbReference type="GO" id="GO:0005524">
    <property type="term" value="F:ATP binding"/>
    <property type="evidence" value="ECO:0007669"/>
    <property type="project" value="UniProtKB-UniRule"/>
</dbReference>
<comment type="similarity">
    <text evidence="14">Belongs to the protein kinase superfamily. Ser/Thr protein kinase family.</text>
</comment>
<name>A0A2T8IE05_9POAL</name>
<feature type="signal peptide" evidence="18">
    <location>
        <begin position="1"/>
        <end position="25"/>
    </location>
</feature>
<dbReference type="EC" id="2.7.11.1" evidence="14"/>
<dbReference type="PROSITE" id="PS00108">
    <property type="entry name" value="PROTEIN_KINASE_ST"/>
    <property type="match status" value="1"/>
</dbReference>
<feature type="compositionally biased region" description="Polar residues" evidence="16">
    <location>
        <begin position="499"/>
        <end position="513"/>
    </location>
</feature>
<feature type="domain" description="Protein kinase" evidence="19">
    <location>
        <begin position="522"/>
        <end position="806"/>
    </location>
</feature>
<dbReference type="FunFam" id="1.10.510.10:FF:000724">
    <property type="entry name" value="Serine/threonine-protein kinase"/>
    <property type="match status" value="1"/>
</dbReference>
<dbReference type="GO" id="GO:0051707">
    <property type="term" value="P:response to other organism"/>
    <property type="evidence" value="ECO:0007669"/>
    <property type="project" value="UniProtKB-ARBA"/>
</dbReference>
<evidence type="ECO:0000256" key="17">
    <source>
        <dbReference type="SAM" id="Phobius"/>
    </source>
</evidence>
<dbReference type="GO" id="GO:0016020">
    <property type="term" value="C:membrane"/>
    <property type="evidence" value="ECO:0007669"/>
    <property type="project" value="UniProtKB-SubCell"/>
</dbReference>
<dbReference type="InterPro" id="IPR001480">
    <property type="entry name" value="Bulb-type_lectin_dom"/>
</dbReference>
<keyword evidence="11" id="KW-0325">Glycoprotein</keyword>
<keyword evidence="17" id="KW-0472">Membrane</keyword>
<keyword evidence="9" id="KW-1015">Disulfide bond</keyword>
<evidence type="ECO:0000256" key="13">
    <source>
        <dbReference type="ARBA" id="ARBA00048679"/>
    </source>
</evidence>
<dbReference type="Gene3D" id="3.30.200.20">
    <property type="entry name" value="Phosphorylase Kinase, domain 1"/>
    <property type="match status" value="1"/>
</dbReference>
<dbReference type="Pfam" id="PF00954">
    <property type="entry name" value="S_locus_glycop"/>
    <property type="match status" value="1"/>
</dbReference>
<dbReference type="FunFam" id="3.30.200.20:FF:000015">
    <property type="entry name" value="Somatic embryogenesis receptor kinase 1"/>
    <property type="match status" value="1"/>
</dbReference>
<dbReference type="InterPro" id="IPR008271">
    <property type="entry name" value="Ser/Thr_kinase_AS"/>
</dbReference>
<dbReference type="AlphaFoldDB" id="A0A2T8IE05"/>
<feature type="domain" description="Apple" evidence="21">
    <location>
        <begin position="339"/>
        <end position="424"/>
    </location>
</feature>
<keyword evidence="4 14" id="KW-0808">Transferase</keyword>
<feature type="region of interest" description="Disordered" evidence="16">
    <location>
        <begin position="494"/>
        <end position="513"/>
    </location>
</feature>
<feature type="domain" description="Bulb-type lectin" evidence="20">
    <location>
        <begin position="30"/>
        <end position="149"/>
    </location>
</feature>
<feature type="binding site" evidence="15">
    <location>
        <position position="550"/>
    </location>
    <ligand>
        <name>ATP</name>
        <dbReference type="ChEBI" id="CHEBI:30616"/>
    </ligand>
</feature>
<gene>
    <name evidence="22" type="ORF">PAHAL_7G304400</name>
</gene>
<feature type="compositionally biased region" description="Polar residues" evidence="16">
    <location>
        <begin position="823"/>
        <end position="838"/>
    </location>
</feature>
<evidence type="ECO:0000259" key="21">
    <source>
        <dbReference type="PROSITE" id="PS50948"/>
    </source>
</evidence>
<comment type="subcellular location">
    <subcellularLocation>
        <location evidence="1">Membrane</location>
        <topology evidence="1">Single-pass type I membrane protein</topology>
    </subcellularLocation>
</comment>
<protein>
    <recommendedName>
        <fullName evidence="14">Receptor-like serine/threonine-protein kinase</fullName>
        <ecNumber evidence="14">2.7.11.1</ecNumber>
    </recommendedName>
</protein>
<evidence type="ECO:0000313" key="22">
    <source>
        <dbReference type="EMBL" id="PVH35914.1"/>
    </source>
</evidence>
<evidence type="ECO:0000259" key="19">
    <source>
        <dbReference type="PROSITE" id="PS50011"/>
    </source>
</evidence>
<dbReference type="SMART" id="SM00220">
    <property type="entry name" value="S_TKc"/>
    <property type="match status" value="1"/>
</dbReference>
<evidence type="ECO:0000256" key="5">
    <source>
        <dbReference type="ARBA" id="ARBA00022729"/>
    </source>
</evidence>
<dbReference type="Pfam" id="PF08276">
    <property type="entry name" value="PAN_2"/>
    <property type="match status" value="1"/>
</dbReference>
<keyword evidence="2 14" id="KW-0723">Serine/threonine-protein kinase</keyword>
<dbReference type="FunFam" id="2.90.10.10:FF:000005">
    <property type="entry name" value="G-type lectin S-receptor-like serine/threonine-protein kinase"/>
    <property type="match status" value="1"/>
</dbReference>
<evidence type="ECO:0000256" key="12">
    <source>
        <dbReference type="ARBA" id="ARBA00047899"/>
    </source>
</evidence>
<evidence type="ECO:0000256" key="6">
    <source>
        <dbReference type="ARBA" id="ARBA00022741"/>
    </source>
</evidence>
<keyword evidence="10" id="KW-0675">Receptor</keyword>
<dbReference type="CDD" id="cd01098">
    <property type="entry name" value="PAN_AP_plant"/>
    <property type="match status" value="1"/>
</dbReference>
<evidence type="ECO:0000256" key="11">
    <source>
        <dbReference type="ARBA" id="ARBA00023180"/>
    </source>
</evidence>
<dbReference type="Gene3D" id="2.90.10.10">
    <property type="entry name" value="Bulb-type lectin domain"/>
    <property type="match status" value="1"/>
</dbReference>
<keyword evidence="3" id="KW-0245">EGF-like domain</keyword>
<comment type="catalytic activity">
    <reaction evidence="12 14">
        <text>L-threonyl-[protein] + ATP = O-phospho-L-threonyl-[protein] + ADP + H(+)</text>
        <dbReference type="Rhea" id="RHEA:46608"/>
        <dbReference type="Rhea" id="RHEA-COMP:11060"/>
        <dbReference type="Rhea" id="RHEA-COMP:11605"/>
        <dbReference type="ChEBI" id="CHEBI:15378"/>
        <dbReference type="ChEBI" id="CHEBI:30013"/>
        <dbReference type="ChEBI" id="CHEBI:30616"/>
        <dbReference type="ChEBI" id="CHEBI:61977"/>
        <dbReference type="ChEBI" id="CHEBI:456216"/>
        <dbReference type="EC" id="2.7.11.1"/>
    </reaction>
</comment>
<keyword evidence="5 18" id="KW-0732">Signal</keyword>
<dbReference type="GO" id="GO:0106310">
    <property type="term" value="F:protein serine kinase activity"/>
    <property type="evidence" value="ECO:0007669"/>
    <property type="project" value="RHEA"/>
</dbReference>
<keyword evidence="17" id="KW-1133">Transmembrane helix</keyword>
<dbReference type="Proteomes" id="UP000243499">
    <property type="component" value="Chromosome 7"/>
</dbReference>
<dbReference type="EMBL" id="CM008052">
    <property type="protein sequence ID" value="PVH35914.1"/>
    <property type="molecule type" value="Genomic_DNA"/>
</dbReference>
<dbReference type="SUPFAM" id="SSF56112">
    <property type="entry name" value="Protein kinase-like (PK-like)"/>
    <property type="match status" value="1"/>
</dbReference>
<dbReference type="Gramene" id="PVH35914">
    <property type="protein sequence ID" value="PVH35914"/>
    <property type="gene ID" value="PAHAL_7G304400"/>
</dbReference>
<dbReference type="PROSITE" id="PS50927">
    <property type="entry name" value="BULB_LECTIN"/>
    <property type="match status" value="1"/>
</dbReference>
<dbReference type="CDD" id="cd00028">
    <property type="entry name" value="B_lectin"/>
    <property type="match status" value="1"/>
</dbReference>
<evidence type="ECO:0000256" key="16">
    <source>
        <dbReference type="SAM" id="MobiDB-lite"/>
    </source>
</evidence>
<keyword evidence="17" id="KW-0812">Transmembrane</keyword>
<dbReference type="PROSITE" id="PS00107">
    <property type="entry name" value="PROTEIN_KINASE_ATP"/>
    <property type="match status" value="1"/>
</dbReference>
<dbReference type="Gene3D" id="1.10.510.10">
    <property type="entry name" value="Transferase(Phosphotransferase) domain 1"/>
    <property type="match status" value="1"/>
</dbReference>
<proteinExistence type="inferred from homology"/>
<sequence>METTCSHLLGLLLISFFLVPPRAFAADGVADTFSKGRNITDNETLVSANGAFTMGFFSPGVSTKRYLGIWFSVSRDAVCWVANRERPLNDNSGVLMVSDTGSLLLLDGSGRIAWSSNSSSTSPVEAQLLDNGNLVVRNPGSATVLWHSFHHPSNVMLSGMKVGKDLSSGDEWYLTSWRSADDPSPGAFRRVLDTSGRPDNIVWQGSAKTFRTGPWNGVRFGGIPEVLTYQQDLFEYQMVISPREVTYGYNVKPGATFTYVVLTDNGEVKRLVWDATSRAWQTSYQGPRDVCDAYGKCGAFNLCNVSAASASFCGCIRGFRLASPWRIAGRCRRNVALSCAAGSTTDGFVPVPGVKLPDTHNASVDTGITVEECRARCLANCSCLAYAAADISAGGDGSGCIMWTDDLLDMRYVDRGQDLYLRLAESELQPPPPALPPSLPSRSRAPTGPVIGAVGSLVGILLVAFLLLVVIRRRRRRRPSNTASIILPTAPSTPDGFIQRTTPAPTVPSSELSSLKKATGDFSESNIIGRGGFGIVYEGHLPDGRKVAVKRLIMQSSLTDEGANAFMREVGVMSKLRHGNLLQLLSYCQDGKERILVYEYMKNRSLNIYIFGGDPRLRALLNWDRRLEIVRGVAKGVAYLHGLSEEVIHRDLKSSNILLDDHWRPKIADFGTAKLFVVDETDPTLIKSAGYTAPEYLSSERHLTLKCDVYSFGIILMEIISGKRNTATPALLSDAWESWSQGTISDLLDPAVAQPEPELLFELERCVQIGLLSVQQSPDDRPAMSAVVAMLNSNSLQIRAPKRPVLGSRTETPLHEAADRSTQEASGTSRSSYSVYLT</sequence>
<evidence type="ECO:0000256" key="8">
    <source>
        <dbReference type="ARBA" id="ARBA00022840"/>
    </source>
</evidence>
<dbReference type="Pfam" id="PF00069">
    <property type="entry name" value="Pkinase"/>
    <property type="match status" value="1"/>
</dbReference>
<dbReference type="GO" id="GO:0048544">
    <property type="term" value="P:recognition of pollen"/>
    <property type="evidence" value="ECO:0007669"/>
    <property type="project" value="InterPro"/>
</dbReference>
<evidence type="ECO:0000256" key="9">
    <source>
        <dbReference type="ARBA" id="ARBA00023157"/>
    </source>
</evidence>
<dbReference type="PIRSF" id="PIRSF000641">
    <property type="entry name" value="SRK"/>
    <property type="match status" value="1"/>
</dbReference>
<comment type="catalytic activity">
    <reaction evidence="13 14">
        <text>L-seryl-[protein] + ATP = O-phospho-L-seryl-[protein] + ADP + H(+)</text>
        <dbReference type="Rhea" id="RHEA:17989"/>
        <dbReference type="Rhea" id="RHEA-COMP:9863"/>
        <dbReference type="Rhea" id="RHEA-COMP:11604"/>
        <dbReference type="ChEBI" id="CHEBI:15378"/>
        <dbReference type="ChEBI" id="CHEBI:29999"/>
        <dbReference type="ChEBI" id="CHEBI:30616"/>
        <dbReference type="ChEBI" id="CHEBI:83421"/>
        <dbReference type="ChEBI" id="CHEBI:456216"/>
        <dbReference type="EC" id="2.7.11.1"/>
    </reaction>
</comment>
<dbReference type="InterPro" id="IPR017441">
    <property type="entry name" value="Protein_kinase_ATP_BS"/>
</dbReference>
<keyword evidence="7 14" id="KW-0418">Kinase</keyword>
<feature type="region of interest" description="Disordered" evidence="16">
    <location>
        <begin position="801"/>
        <end position="838"/>
    </location>
</feature>
<dbReference type="SMART" id="SM00473">
    <property type="entry name" value="PAN_AP"/>
    <property type="match status" value="1"/>
</dbReference>
<evidence type="ECO:0000256" key="14">
    <source>
        <dbReference type="PIRNR" id="PIRNR000641"/>
    </source>
</evidence>
<dbReference type="InterPro" id="IPR003609">
    <property type="entry name" value="Pan_app"/>
</dbReference>
<dbReference type="SUPFAM" id="SSF51110">
    <property type="entry name" value="alpha-D-mannose-specific plant lectins"/>
    <property type="match status" value="1"/>
</dbReference>
<evidence type="ECO:0000256" key="1">
    <source>
        <dbReference type="ARBA" id="ARBA00004479"/>
    </source>
</evidence>
<keyword evidence="6 14" id="KW-0547">Nucleotide-binding</keyword>
<reference evidence="22" key="1">
    <citation type="submission" date="2018-04" db="EMBL/GenBank/DDBJ databases">
        <title>WGS assembly of Panicum hallii.</title>
        <authorList>
            <person name="Lovell J."/>
            <person name="Jenkins J."/>
            <person name="Lowry D."/>
            <person name="Mamidi S."/>
            <person name="Sreedasyam A."/>
            <person name="Weng X."/>
            <person name="Barry K."/>
            <person name="Bonette J."/>
            <person name="Campitelli B."/>
            <person name="Daum C."/>
            <person name="Gordon S."/>
            <person name="Gould B."/>
            <person name="Lipzen A."/>
            <person name="Macqueen A."/>
            <person name="Palacio-Mejia J."/>
            <person name="Plott C."/>
            <person name="Shakirov E."/>
            <person name="Shu S."/>
            <person name="Yoshinaga Y."/>
            <person name="Zane M."/>
            <person name="Rokhsar D."/>
            <person name="Grimwood J."/>
            <person name="Schmutz J."/>
            <person name="Juenger T."/>
        </authorList>
    </citation>
    <scope>NUCLEOTIDE SEQUENCE [LARGE SCALE GENOMIC DNA]</scope>
    <source>
        <strain evidence="22">FIL2</strain>
    </source>
</reference>
<evidence type="ECO:0000256" key="4">
    <source>
        <dbReference type="ARBA" id="ARBA00022679"/>
    </source>
</evidence>
<accession>A0A2T8IE05</accession>
<dbReference type="SMART" id="SM00108">
    <property type="entry name" value="B_lectin"/>
    <property type="match status" value="1"/>
</dbReference>
<organism evidence="22">
    <name type="scientific">Panicum hallii</name>
    <dbReference type="NCBI Taxonomy" id="206008"/>
    <lineage>
        <taxon>Eukaryota</taxon>
        <taxon>Viridiplantae</taxon>
        <taxon>Streptophyta</taxon>
        <taxon>Embryophyta</taxon>
        <taxon>Tracheophyta</taxon>
        <taxon>Spermatophyta</taxon>
        <taxon>Magnoliopsida</taxon>
        <taxon>Liliopsida</taxon>
        <taxon>Poales</taxon>
        <taxon>Poaceae</taxon>
        <taxon>PACMAD clade</taxon>
        <taxon>Panicoideae</taxon>
        <taxon>Panicodae</taxon>
        <taxon>Paniceae</taxon>
        <taxon>Panicinae</taxon>
        <taxon>Panicum</taxon>
        <taxon>Panicum sect. Panicum</taxon>
    </lineage>
</organism>
<dbReference type="InterPro" id="IPR000858">
    <property type="entry name" value="S_locus_glycoprot_dom"/>
</dbReference>
<keyword evidence="8 14" id="KW-0067">ATP-binding</keyword>
<feature type="compositionally biased region" description="Basic and acidic residues" evidence="16">
    <location>
        <begin position="812"/>
        <end position="822"/>
    </location>
</feature>
<dbReference type="InterPro" id="IPR011009">
    <property type="entry name" value="Kinase-like_dom_sf"/>
</dbReference>
<evidence type="ECO:0000259" key="20">
    <source>
        <dbReference type="PROSITE" id="PS50927"/>
    </source>
</evidence>
<evidence type="ECO:0000256" key="3">
    <source>
        <dbReference type="ARBA" id="ARBA00022536"/>
    </source>
</evidence>
<dbReference type="GO" id="GO:0004674">
    <property type="term" value="F:protein serine/threonine kinase activity"/>
    <property type="evidence" value="ECO:0007669"/>
    <property type="project" value="UniProtKB-KW"/>
</dbReference>
<dbReference type="InterPro" id="IPR036426">
    <property type="entry name" value="Bulb-type_lectin_dom_sf"/>
</dbReference>
<evidence type="ECO:0000256" key="18">
    <source>
        <dbReference type="SAM" id="SignalP"/>
    </source>
</evidence>
<dbReference type="PANTHER" id="PTHR32444">
    <property type="entry name" value="BULB-TYPE LECTIN DOMAIN-CONTAINING PROTEIN"/>
    <property type="match status" value="1"/>
</dbReference>